<dbReference type="Pfam" id="PF00551">
    <property type="entry name" value="Formyl_trans_N"/>
    <property type="match status" value="1"/>
</dbReference>
<evidence type="ECO:0000256" key="2">
    <source>
        <dbReference type="ARBA" id="ARBA00012254"/>
    </source>
</evidence>
<accession>A0A507ZT46</accession>
<feature type="domain" description="Formyl transferase N-terminal" evidence="5">
    <location>
        <begin position="6"/>
        <end position="186"/>
    </location>
</feature>
<comment type="pathway">
    <text evidence="1">Purine metabolism; IMP biosynthesis via de novo pathway; N(2)-formyl-N(1)-(5-phospho-D-ribosyl)glycinamide from N(1)-(5-phospho-D-ribosyl)glycinamide (10-formyl THF route): step 1/1.</text>
</comment>
<evidence type="ECO:0000256" key="4">
    <source>
        <dbReference type="ARBA" id="ARBA00022755"/>
    </source>
</evidence>
<dbReference type="Gene3D" id="3.40.50.170">
    <property type="entry name" value="Formyl transferase, N-terminal domain"/>
    <property type="match status" value="1"/>
</dbReference>
<keyword evidence="7" id="KW-1185">Reference proteome</keyword>
<evidence type="ECO:0000256" key="3">
    <source>
        <dbReference type="ARBA" id="ARBA00022679"/>
    </source>
</evidence>
<evidence type="ECO:0000256" key="1">
    <source>
        <dbReference type="ARBA" id="ARBA00005054"/>
    </source>
</evidence>
<dbReference type="InterPro" id="IPR036477">
    <property type="entry name" value="Formyl_transf_N_sf"/>
</dbReference>
<name>A0A507ZT46_9FLAO</name>
<dbReference type="PANTHER" id="PTHR43369">
    <property type="entry name" value="PHOSPHORIBOSYLGLYCINAMIDE FORMYLTRANSFERASE"/>
    <property type="match status" value="1"/>
</dbReference>
<dbReference type="PANTHER" id="PTHR43369:SF2">
    <property type="entry name" value="PHOSPHORIBOSYLGLYCINAMIDE FORMYLTRANSFERASE"/>
    <property type="match status" value="1"/>
</dbReference>
<dbReference type="Proteomes" id="UP000317169">
    <property type="component" value="Unassembled WGS sequence"/>
</dbReference>
<proteinExistence type="predicted"/>
<dbReference type="GO" id="GO:0004644">
    <property type="term" value="F:phosphoribosylglycinamide formyltransferase activity"/>
    <property type="evidence" value="ECO:0007669"/>
    <property type="project" value="UniProtKB-EC"/>
</dbReference>
<evidence type="ECO:0000259" key="5">
    <source>
        <dbReference type="Pfam" id="PF00551"/>
    </source>
</evidence>
<reference evidence="6 7" key="1">
    <citation type="submission" date="2019-06" db="EMBL/GenBank/DDBJ databases">
        <title>Flavibacter putida gen. nov., sp. nov., a novel marine bacterium of the family Flavobacteriaceae isolated from coastal seawater.</title>
        <authorList>
            <person name="Feng X."/>
        </authorList>
    </citation>
    <scope>NUCLEOTIDE SEQUENCE [LARGE SCALE GENOMIC DNA]</scope>
    <source>
        <strain evidence="6 7">PLHSN227</strain>
    </source>
</reference>
<evidence type="ECO:0000313" key="7">
    <source>
        <dbReference type="Proteomes" id="UP000317169"/>
    </source>
</evidence>
<dbReference type="CDD" id="cd08645">
    <property type="entry name" value="FMT_core_GART"/>
    <property type="match status" value="1"/>
</dbReference>
<sequence>MTYSPKRIVIFASGAGSNAKNIIEYFQATDAVEVVHVLSNNIRAKVLQTAHDLEVNALHFDRAALYETNEVLNVLKDANPHLIVLAGFLWKMPEKIIEVFPNKIINVHPALLPKYGGKGMYGERVHKAILENKETETGISFHYVNEKYDEGEIIKQFKVKITPDDTLTSLTRKIKKLEHKHFPKVIEKLLDR</sequence>
<dbReference type="InterPro" id="IPR004607">
    <property type="entry name" value="GART"/>
</dbReference>
<protein>
    <recommendedName>
        <fullName evidence="2">phosphoribosylglycinamide formyltransferase 1</fullName>
        <ecNumber evidence="2">2.1.2.2</ecNumber>
    </recommendedName>
</protein>
<dbReference type="GO" id="GO:0005829">
    <property type="term" value="C:cytosol"/>
    <property type="evidence" value="ECO:0007669"/>
    <property type="project" value="TreeGrafter"/>
</dbReference>
<dbReference type="SUPFAM" id="SSF53328">
    <property type="entry name" value="Formyltransferase"/>
    <property type="match status" value="1"/>
</dbReference>
<gene>
    <name evidence="6" type="ORF">FKR84_00950</name>
</gene>
<dbReference type="InterPro" id="IPR002376">
    <property type="entry name" value="Formyl_transf_N"/>
</dbReference>
<keyword evidence="3 6" id="KW-0808">Transferase</keyword>
<dbReference type="EC" id="2.1.2.2" evidence="2"/>
<dbReference type="AlphaFoldDB" id="A0A507ZT46"/>
<evidence type="ECO:0000313" key="6">
    <source>
        <dbReference type="EMBL" id="TQD40810.1"/>
    </source>
</evidence>
<organism evidence="6 7">
    <name type="scientific">Haloflavibacter putidus</name>
    <dbReference type="NCBI Taxonomy" id="2576776"/>
    <lineage>
        <taxon>Bacteria</taxon>
        <taxon>Pseudomonadati</taxon>
        <taxon>Bacteroidota</taxon>
        <taxon>Flavobacteriia</taxon>
        <taxon>Flavobacteriales</taxon>
        <taxon>Flavobacteriaceae</taxon>
        <taxon>Haloflavibacter</taxon>
    </lineage>
</organism>
<dbReference type="GO" id="GO:0006189">
    <property type="term" value="P:'de novo' IMP biosynthetic process"/>
    <property type="evidence" value="ECO:0007669"/>
    <property type="project" value="InterPro"/>
</dbReference>
<keyword evidence="4" id="KW-0658">Purine biosynthesis</keyword>
<comment type="caution">
    <text evidence="6">The sequence shown here is derived from an EMBL/GenBank/DDBJ whole genome shotgun (WGS) entry which is preliminary data.</text>
</comment>
<dbReference type="EMBL" id="VIAR01000001">
    <property type="protein sequence ID" value="TQD40810.1"/>
    <property type="molecule type" value="Genomic_DNA"/>
</dbReference>
<dbReference type="OrthoDB" id="9806170at2"/>